<organism evidence="2 3">
    <name type="scientific">Macrosiphum euphorbiae</name>
    <name type="common">potato aphid</name>
    <dbReference type="NCBI Taxonomy" id="13131"/>
    <lineage>
        <taxon>Eukaryota</taxon>
        <taxon>Metazoa</taxon>
        <taxon>Ecdysozoa</taxon>
        <taxon>Arthropoda</taxon>
        <taxon>Hexapoda</taxon>
        <taxon>Insecta</taxon>
        <taxon>Pterygota</taxon>
        <taxon>Neoptera</taxon>
        <taxon>Paraneoptera</taxon>
        <taxon>Hemiptera</taxon>
        <taxon>Sternorrhyncha</taxon>
        <taxon>Aphidomorpha</taxon>
        <taxon>Aphidoidea</taxon>
        <taxon>Aphididae</taxon>
        <taxon>Macrosiphini</taxon>
        <taxon>Macrosiphum</taxon>
    </lineage>
</organism>
<gene>
    <name evidence="2" type="ORF">MEUPH1_LOCUS13501</name>
</gene>
<dbReference type="Proteomes" id="UP001160148">
    <property type="component" value="Unassembled WGS sequence"/>
</dbReference>
<evidence type="ECO:0000256" key="1">
    <source>
        <dbReference type="SAM" id="MobiDB-lite"/>
    </source>
</evidence>
<keyword evidence="3" id="KW-1185">Reference proteome</keyword>
<evidence type="ECO:0000313" key="3">
    <source>
        <dbReference type="Proteomes" id="UP001160148"/>
    </source>
</evidence>
<dbReference type="EMBL" id="CARXXK010000002">
    <property type="protein sequence ID" value="CAI6357929.1"/>
    <property type="molecule type" value="Genomic_DNA"/>
</dbReference>
<evidence type="ECO:0000313" key="2">
    <source>
        <dbReference type="EMBL" id="CAI6357929.1"/>
    </source>
</evidence>
<sequence>MFEDGKKVFYRAVGLVTRKQLATTRVQRLILGNGAHERVRRAQQQPPVHRPLPSASKAGRAVTGGTPTTAAFTSPGGFDAYYADLTQACF</sequence>
<comment type="caution">
    <text evidence="2">The sequence shown here is derived from an EMBL/GenBank/DDBJ whole genome shotgun (WGS) entry which is preliminary data.</text>
</comment>
<dbReference type="AlphaFoldDB" id="A0AAV0WPF8"/>
<accession>A0AAV0WPF8</accession>
<feature type="region of interest" description="Disordered" evidence="1">
    <location>
        <begin position="37"/>
        <end position="69"/>
    </location>
</feature>
<name>A0AAV0WPF8_9HEMI</name>
<reference evidence="2 3" key="1">
    <citation type="submission" date="2023-01" db="EMBL/GenBank/DDBJ databases">
        <authorList>
            <person name="Whitehead M."/>
        </authorList>
    </citation>
    <scope>NUCLEOTIDE SEQUENCE [LARGE SCALE GENOMIC DNA]</scope>
</reference>
<proteinExistence type="predicted"/>
<protein>
    <submittedName>
        <fullName evidence="2">Uncharacterized protein</fullName>
    </submittedName>
</protein>